<reference evidence="2" key="1">
    <citation type="submission" date="2016-01" db="EMBL/GenBank/DDBJ databases">
        <title>Isolation and Characterization of Enterobacteria phage CBB.</title>
        <authorList>
            <person name="Buttimer C.T.H."/>
            <person name="Hendrix H."/>
            <person name="Alexandre H."/>
            <person name="O'Mahony J."/>
            <person name="Lavigne R."/>
            <person name="Coffey A."/>
        </authorList>
    </citation>
    <scope>NUCLEOTIDE SEQUENCE [LARGE SCALE GENOMIC DNA]</scope>
</reference>
<name>A0A1L2CVK8_9CAUD</name>
<accession>A0A1L2CVK8</accession>
<evidence type="ECO:0000313" key="2">
    <source>
        <dbReference type="Proteomes" id="UP000223891"/>
    </source>
</evidence>
<protein>
    <submittedName>
        <fullName evidence="1">Uncharacterized protein</fullName>
    </submittedName>
</protein>
<gene>
    <name evidence="1" type="ORF">CBB_500</name>
</gene>
<keyword evidence="2" id="KW-1185">Reference proteome</keyword>
<organism evidence="1 2">
    <name type="scientific">Pectobacterium phage vB_PcaM_CBB</name>
    <dbReference type="NCBI Taxonomy" id="2772511"/>
    <lineage>
        <taxon>Viruses</taxon>
        <taxon>Duplodnaviria</taxon>
        <taxon>Heunggongvirae</taxon>
        <taxon>Uroviricota</taxon>
        <taxon>Caudoviricetes</taxon>
        <taxon>Mimasvirus</taxon>
        <taxon>Mimasvirus CBB</taxon>
    </lineage>
</organism>
<dbReference type="EMBL" id="KU574722">
    <property type="protein sequence ID" value="AMM44063.1"/>
    <property type="molecule type" value="Genomic_DNA"/>
</dbReference>
<sequence>MSSVLATKITKGMINRAGYIPIETTMDNGGFLSIMDDDFMYYTFKDCLKVDRTDFHKWVCYWDSYPFAIVCDVKADKLANGYTKVAILNKQIVPVSEVGEFPSKRNICFGSMIKGKFVTNKGVEQYVTDNFGNVQVSTRTNVSTGKKEKTVLSNDEIKNLKEEMQRNWGCTLK</sequence>
<dbReference type="Proteomes" id="UP000223891">
    <property type="component" value="Segment"/>
</dbReference>
<proteinExistence type="predicted"/>
<evidence type="ECO:0000313" key="1">
    <source>
        <dbReference type="EMBL" id="AMM44063.1"/>
    </source>
</evidence>